<evidence type="ECO:0000313" key="1">
    <source>
        <dbReference type="EMBL" id="MDR7155420.1"/>
    </source>
</evidence>
<accession>A0ABU1X1H1</accession>
<proteinExistence type="predicted"/>
<reference evidence="1 2" key="1">
    <citation type="submission" date="2023-07" db="EMBL/GenBank/DDBJ databases">
        <title>Sorghum-associated microbial communities from plants grown in Nebraska, USA.</title>
        <authorList>
            <person name="Schachtman D."/>
        </authorList>
    </citation>
    <scope>NUCLEOTIDE SEQUENCE [LARGE SCALE GENOMIC DNA]</scope>
    <source>
        <strain evidence="1 2">4256</strain>
    </source>
</reference>
<name>A0ABU1X1H1_SPHXE</name>
<dbReference type="RefSeq" id="WP_310224687.1">
    <property type="nucleotide sequence ID" value="NZ_JAVDWV010000009.1"/>
</dbReference>
<gene>
    <name evidence="1" type="ORF">J2W40_002247</name>
</gene>
<protein>
    <recommendedName>
        <fullName evidence="3">STAS/SEC14 domain-containing protein</fullName>
    </recommendedName>
</protein>
<evidence type="ECO:0000313" key="2">
    <source>
        <dbReference type="Proteomes" id="UP001267638"/>
    </source>
</evidence>
<evidence type="ECO:0008006" key="3">
    <source>
        <dbReference type="Google" id="ProtNLM"/>
    </source>
</evidence>
<comment type="caution">
    <text evidence="1">The sequence shown here is derived from an EMBL/GenBank/DDBJ whole genome shotgun (WGS) entry which is preliminary data.</text>
</comment>
<dbReference type="Proteomes" id="UP001267638">
    <property type="component" value="Unassembled WGS sequence"/>
</dbReference>
<organism evidence="1 2">
    <name type="scientific">Sphingobium xenophagum</name>
    <dbReference type="NCBI Taxonomy" id="121428"/>
    <lineage>
        <taxon>Bacteria</taxon>
        <taxon>Pseudomonadati</taxon>
        <taxon>Pseudomonadota</taxon>
        <taxon>Alphaproteobacteria</taxon>
        <taxon>Sphingomonadales</taxon>
        <taxon>Sphingomonadaceae</taxon>
        <taxon>Sphingobium</taxon>
    </lineage>
</organism>
<dbReference type="EMBL" id="JAVDWV010000009">
    <property type="protein sequence ID" value="MDR7155420.1"/>
    <property type="molecule type" value="Genomic_DNA"/>
</dbReference>
<keyword evidence="2" id="KW-1185">Reference proteome</keyword>
<sequence length="122" mass="13922">MKARFSIEVDVPQSLVRMTLGGFFHIEDIERLVEARNAAFLQLQCGPHEHLTMVDVRDMDIQPQDSVAAFQQVLADPTRRSKRLAFVVARSLARIQAKRATDTREVSYFVSPEEAEHWLLNG</sequence>